<dbReference type="AlphaFoldDB" id="A0A2Z6NZ55"/>
<proteinExistence type="predicted"/>
<gene>
    <name evidence="3" type="ORF">TSUD_375270</name>
</gene>
<evidence type="ECO:0000259" key="2">
    <source>
        <dbReference type="Pfam" id="PF26175"/>
    </source>
</evidence>
<dbReference type="InterPro" id="IPR004330">
    <property type="entry name" value="FAR1_DNA_bnd_dom"/>
</dbReference>
<dbReference type="InterPro" id="IPR058778">
    <property type="entry name" value="HTH_FAR1-11-like"/>
</dbReference>
<dbReference type="Proteomes" id="UP000242715">
    <property type="component" value="Unassembled WGS sequence"/>
</dbReference>
<sequence length="217" mass="25069">MSFEVRNRADDWSSELLTNYASMLEDDDLINSLTFQEEQHDPLPQAINIDGWVPSQGQIFNSDDDAYEFYCSFAQRSGFSIRRHHVYRSKNQDEGNPSGVYKREFVCHRFGVPKPTKVNEVESQRNRKTSRCNCSAKLLVAKETTGFEEKWVVKYFNNVHNHDLLDDKEVHFLPAYRNIPIVDQNRILMMSKAGCSVSITMRLLELEKGIDAASHQS</sequence>
<dbReference type="EMBL" id="DF973590">
    <property type="protein sequence ID" value="GAU35437.1"/>
    <property type="molecule type" value="Genomic_DNA"/>
</dbReference>
<keyword evidence="4" id="KW-1185">Reference proteome</keyword>
<organism evidence="3 4">
    <name type="scientific">Trifolium subterraneum</name>
    <name type="common">Subterranean clover</name>
    <dbReference type="NCBI Taxonomy" id="3900"/>
    <lineage>
        <taxon>Eukaryota</taxon>
        <taxon>Viridiplantae</taxon>
        <taxon>Streptophyta</taxon>
        <taxon>Embryophyta</taxon>
        <taxon>Tracheophyta</taxon>
        <taxon>Spermatophyta</taxon>
        <taxon>Magnoliopsida</taxon>
        <taxon>eudicotyledons</taxon>
        <taxon>Gunneridae</taxon>
        <taxon>Pentapetalae</taxon>
        <taxon>rosids</taxon>
        <taxon>fabids</taxon>
        <taxon>Fabales</taxon>
        <taxon>Fabaceae</taxon>
        <taxon>Papilionoideae</taxon>
        <taxon>50 kb inversion clade</taxon>
        <taxon>NPAAA clade</taxon>
        <taxon>Hologalegina</taxon>
        <taxon>IRL clade</taxon>
        <taxon>Trifolieae</taxon>
        <taxon>Trifolium</taxon>
    </lineage>
</organism>
<reference evidence="4" key="1">
    <citation type="journal article" date="2017" name="Front. Plant Sci.">
        <title>Climate Clever Clovers: New Paradigm to Reduce the Environmental Footprint of Ruminants by Breeding Low Methanogenic Forages Utilizing Haplotype Variation.</title>
        <authorList>
            <person name="Kaur P."/>
            <person name="Appels R."/>
            <person name="Bayer P.E."/>
            <person name="Keeble-Gagnere G."/>
            <person name="Wang J."/>
            <person name="Hirakawa H."/>
            <person name="Shirasawa K."/>
            <person name="Vercoe P."/>
            <person name="Stefanova K."/>
            <person name="Durmic Z."/>
            <person name="Nichols P."/>
            <person name="Revell C."/>
            <person name="Isobe S.N."/>
            <person name="Edwards D."/>
            <person name="Erskine W."/>
        </authorList>
    </citation>
    <scope>NUCLEOTIDE SEQUENCE [LARGE SCALE GENOMIC DNA]</scope>
    <source>
        <strain evidence="4">cv. Daliak</strain>
    </source>
</reference>
<name>A0A2Z6NZ55_TRISU</name>
<accession>A0A2Z6NZ55</accession>
<evidence type="ECO:0000259" key="1">
    <source>
        <dbReference type="Pfam" id="PF03101"/>
    </source>
</evidence>
<feature type="domain" description="FAR1" evidence="1">
    <location>
        <begin position="68"/>
        <end position="165"/>
    </location>
</feature>
<feature type="domain" description="FAR1-related sequence 11-like HTH-like" evidence="2">
    <location>
        <begin position="178"/>
        <end position="212"/>
    </location>
</feature>
<dbReference type="OrthoDB" id="1894539at2759"/>
<evidence type="ECO:0000313" key="4">
    <source>
        <dbReference type="Proteomes" id="UP000242715"/>
    </source>
</evidence>
<dbReference type="Pfam" id="PF26175">
    <property type="entry name" value="HTH_FAR1"/>
    <property type="match status" value="1"/>
</dbReference>
<dbReference type="PANTHER" id="PTHR46328">
    <property type="entry name" value="FAR-RED IMPAIRED RESPONSIVE (FAR1) FAMILY PROTEIN-RELATED"/>
    <property type="match status" value="1"/>
</dbReference>
<dbReference type="Pfam" id="PF03101">
    <property type="entry name" value="FAR1"/>
    <property type="match status" value="1"/>
</dbReference>
<protein>
    <submittedName>
        <fullName evidence="3">Uncharacterized protein</fullName>
    </submittedName>
</protein>
<evidence type="ECO:0000313" key="3">
    <source>
        <dbReference type="EMBL" id="GAU35437.1"/>
    </source>
</evidence>
<dbReference type="PANTHER" id="PTHR46328:SF26">
    <property type="entry name" value="FAR1 DNA-BINDING DOMAIN PROTEIN"/>
    <property type="match status" value="1"/>
</dbReference>